<proteinExistence type="predicted"/>
<evidence type="ECO:0000313" key="1">
    <source>
        <dbReference type="EMBL" id="JAH45095.1"/>
    </source>
</evidence>
<reference evidence="1" key="1">
    <citation type="submission" date="2014-11" db="EMBL/GenBank/DDBJ databases">
        <authorList>
            <person name="Amaro Gonzalez C."/>
        </authorList>
    </citation>
    <scope>NUCLEOTIDE SEQUENCE</scope>
</reference>
<name>A0A0E9SWQ0_ANGAN</name>
<sequence length="25" mass="3034">MAVLMQPIILTLIRLYVNCVWSWNR</sequence>
<protein>
    <submittedName>
        <fullName evidence="1">Uncharacterized protein</fullName>
    </submittedName>
</protein>
<reference evidence="1" key="2">
    <citation type="journal article" date="2015" name="Fish Shellfish Immunol.">
        <title>Early steps in the European eel (Anguilla anguilla)-Vibrio vulnificus interaction in the gills: Role of the RtxA13 toxin.</title>
        <authorList>
            <person name="Callol A."/>
            <person name="Pajuelo D."/>
            <person name="Ebbesson L."/>
            <person name="Teles M."/>
            <person name="MacKenzie S."/>
            <person name="Amaro C."/>
        </authorList>
    </citation>
    <scope>NUCLEOTIDE SEQUENCE</scope>
</reference>
<dbReference type="EMBL" id="GBXM01063482">
    <property type="protein sequence ID" value="JAH45095.1"/>
    <property type="molecule type" value="Transcribed_RNA"/>
</dbReference>
<organism evidence="1">
    <name type="scientific">Anguilla anguilla</name>
    <name type="common">European freshwater eel</name>
    <name type="synonym">Muraena anguilla</name>
    <dbReference type="NCBI Taxonomy" id="7936"/>
    <lineage>
        <taxon>Eukaryota</taxon>
        <taxon>Metazoa</taxon>
        <taxon>Chordata</taxon>
        <taxon>Craniata</taxon>
        <taxon>Vertebrata</taxon>
        <taxon>Euteleostomi</taxon>
        <taxon>Actinopterygii</taxon>
        <taxon>Neopterygii</taxon>
        <taxon>Teleostei</taxon>
        <taxon>Anguilliformes</taxon>
        <taxon>Anguillidae</taxon>
        <taxon>Anguilla</taxon>
    </lineage>
</organism>
<dbReference type="AlphaFoldDB" id="A0A0E9SWQ0"/>
<accession>A0A0E9SWQ0</accession>